<proteinExistence type="predicted"/>
<dbReference type="RefSeq" id="WP_005720127.1">
    <property type="nucleotide sequence ID" value="NZ_CP033426.1"/>
</dbReference>
<gene>
    <name evidence="5" type="ORF">ABVC42_05285</name>
    <name evidence="6" type="ORF">ERD32_08870</name>
</gene>
<feature type="compositionally biased region" description="Low complexity" evidence="2">
    <location>
        <begin position="82"/>
        <end position="96"/>
    </location>
</feature>
<feature type="compositionally biased region" description="Low complexity" evidence="2">
    <location>
        <begin position="50"/>
        <end position="61"/>
    </location>
</feature>
<feature type="region of interest" description="Disordered" evidence="2">
    <location>
        <begin position="50"/>
        <end position="101"/>
    </location>
</feature>
<evidence type="ECO:0000259" key="4">
    <source>
        <dbReference type="Pfam" id="PF04650"/>
    </source>
</evidence>
<dbReference type="AlphaFoldDB" id="A0A135YQ17"/>
<name>A0A135YQ17_9LACO</name>
<feature type="compositionally biased region" description="Polar residues" evidence="2">
    <location>
        <begin position="62"/>
        <end position="81"/>
    </location>
</feature>
<sequence>MKHKNDLSFNAKFNGKQKFGFRKLSVGLAAVALSTTFFLSNSQLVHADTNTATNEEQTQQDSQKSNQEQSNNTIQSTQADPSNQNNQSSTKNSPNQEKTKQQTVEITAFYTDEKGNNASEIKKDESASLMAGQDTINVDIKINQPKLDQNNSLTINLPDTGESKNYQINTGKTKIFSNNAGSQSYWDITAVDHNDNSQLVAV</sequence>
<reference evidence="6 7" key="1">
    <citation type="submission" date="2019-01" db="EMBL/GenBank/DDBJ databases">
        <title>The genome sequence of Lactobacillus crispatus L49.</title>
        <authorList>
            <person name="Zhong J."/>
            <person name="Zhang J."/>
        </authorList>
    </citation>
    <scope>NUCLEOTIDE SEQUENCE [LARGE SCALE GENOMIC DNA]</scope>
    <source>
        <strain evidence="6 7">L49</strain>
    </source>
</reference>
<evidence type="ECO:0000256" key="3">
    <source>
        <dbReference type="SAM" id="SignalP"/>
    </source>
</evidence>
<dbReference type="Proteomes" id="UP001434419">
    <property type="component" value="Unassembled WGS sequence"/>
</dbReference>
<evidence type="ECO:0000313" key="6">
    <source>
        <dbReference type="EMBL" id="RXF57061.1"/>
    </source>
</evidence>
<protein>
    <submittedName>
        <fullName evidence="6">YSIRK-type signal peptide-containing protein</fullName>
    </submittedName>
</protein>
<comment type="caution">
    <text evidence="6">The sequence shown here is derived from an EMBL/GenBank/DDBJ whole genome shotgun (WGS) entry which is preliminary data.</text>
</comment>
<evidence type="ECO:0000256" key="2">
    <source>
        <dbReference type="SAM" id="MobiDB-lite"/>
    </source>
</evidence>
<evidence type="ECO:0000313" key="7">
    <source>
        <dbReference type="Proteomes" id="UP000289808"/>
    </source>
</evidence>
<evidence type="ECO:0000256" key="1">
    <source>
        <dbReference type="ARBA" id="ARBA00022729"/>
    </source>
</evidence>
<keyword evidence="8" id="KW-1185">Reference proteome</keyword>
<dbReference type="Pfam" id="PF04650">
    <property type="entry name" value="YSIRK_signal"/>
    <property type="match status" value="1"/>
</dbReference>
<accession>A0A135YQ17</accession>
<reference evidence="5" key="2">
    <citation type="submission" date="2024-06" db="EMBL/GenBank/DDBJ databases">
        <title>Vaginal Lactobacillus fatty acid response mechanisms reveal a metabolite-targeted strategy for bacterial vaginosis treatment.</title>
        <authorList>
            <person name="Zhu M."/>
            <person name="Blainey P.C."/>
            <person name="Bloom S.M."/>
            <person name="Kwon D.S."/>
        </authorList>
    </citation>
    <scope>NUCLEOTIDE SEQUENCE</scope>
    <source>
        <strain evidence="5">194_F1_1</strain>
    </source>
</reference>
<dbReference type="Proteomes" id="UP000289808">
    <property type="component" value="Unassembled WGS sequence"/>
</dbReference>
<keyword evidence="1 3" id="KW-0732">Signal</keyword>
<dbReference type="EMBL" id="SCLX01000059">
    <property type="protein sequence ID" value="RXF57061.1"/>
    <property type="molecule type" value="Genomic_DNA"/>
</dbReference>
<dbReference type="InterPro" id="IPR005877">
    <property type="entry name" value="YSIRK_signal_dom"/>
</dbReference>
<evidence type="ECO:0000313" key="8">
    <source>
        <dbReference type="Proteomes" id="UP001434419"/>
    </source>
</evidence>
<dbReference type="NCBIfam" id="TIGR01168">
    <property type="entry name" value="YSIRK_signal"/>
    <property type="match status" value="1"/>
</dbReference>
<feature type="signal peptide" evidence="3">
    <location>
        <begin position="1"/>
        <end position="47"/>
    </location>
</feature>
<dbReference type="EMBL" id="JBETVU010000012">
    <property type="protein sequence ID" value="MES5149339.1"/>
    <property type="molecule type" value="Genomic_DNA"/>
</dbReference>
<organism evidence="6 7">
    <name type="scientific">Lactobacillus crispatus</name>
    <dbReference type="NCBI Taxonomy" id="47770"/>
    <lineage>
        <taxon>Bacteria</taxon>
        <taxon>Bacillati</taxon>
        <taxon>Bacillota</taxon>
        <taxon>Bacilli</taxon>
        <taxon>Lactobacillales</taxon>
        <taxon>Lactobacillaceae</taxon>
        <taxon>Lactobacillus</taxon>
    </lineage>
</organism>
<feature type="chain" id="PRO_5043134189" evidence="3">
    <location>
        <begin position="48"/>
        <end position="202"/>
    </location>
</feature>
<evidence type="ECO:0000313" key="5">
    <source>
        <dbReference type="EMBL" id="MES5149339.1"/>
    </source>
</evidence>
<feature type="domain" description="YSIRK Gram-positive signal peptide" evidence="4">
    <location>
        <begin position="16"/>
        <end position="39"/>
    </location>
</feature>